<keyword evidence="2" id="KW-0812">Transmembrane</keyword>
<proteinExistence type="predicted"/>
<name>A0A7Y9X667_9ACTN</name>
<feature type="compositionally biased region" description="Low complexity" evidence="1">
    <location>
        <begin position="15"/>
        <end position="29"/>
    </location>
</feature>
<evidence type="ECO:0000256" key="2">
    <source>
        <dbReference type="SAM" id="Phobius"/>
    </source>
</evidence>
<comment type="caution">
    <text evidence="3">The sequence shown here is derived from an EMBL/GenBank/DDBJ whole genome shotgun (WGS) entry which is preliminary data.</text>
</comment>
<keyword evidence="4" id="KW-1185">Reference proteome</keyword>
<feature type="transmembrane region" description="Helical" evidence="2">
    <location>
        <begin position="43"/>
        <end position="61"/>
    </location>
</feature>
<reference evidence="3 4" key="1">
    <citation type="submission" date="2020-07" db="EMBL/GenBank/DDBJ databases">
        <title>Sequencing the genomes of 1000 actinobacteria strains.</title>
        <authorList>
            <person name="Klenk H.-P."/>
        </authorList>
    </citation>
    <scope>NUCLEOTIDE SEQUENCE [LARGE SCALE GENOMIC DNA]</scope>
    <source>
        <strain evidence="3 4">DSM 45876</strain>
    </source>
</reference>
<accession>A0A7Y9X667</accession>
<dbReference type="Proteomes" id="UP000523545">
    <property type="component" value="Unassembled WGS sequence"/>
</dbReference>
<dbReference type="EMBL" id="JACCHK010000001">
    <property type="protein sequence ID" value="NYH45050.1"/>
    <property type="molecule type" value="Genomic_DNA"/>
</dbReference>
<gene>
    <name evidence="3" type="ORF">HNR22_004777</name>
</gene>
<feature type="transmembrane region" description="Helical" evidence="2">
    <location>
        <begin position="160"/>
        <end position="185"/>
    </location>
</feature>
<keyword evidence="2" id="KW-1133">Transmembrane helix</keyword>
<feature type="transmembrane region" description="Helical" evidence="2">
    <location>
        <begin position="102"/>
        <end position="124"/>
    </location>
</feature>
<keyword evidence="3" id="KW-0560">Oxidoreductase</keyword>
<dbReference type="RefSeq" id="WP_179782211.1">
    <property type="nucleotide sequence ID" value="NZ_JACCHK010000001.1"/>
</dbReference>
<dbReference type="EC" id="1.8.5.2" evidence="3"/>
<keyword evidence="2" id="KW-0472">Membrane</keyword>
<protein>
    <submittedName>
        <fullName evidence="3">Thiosulfate dehydrogenase [quinone] large subunit</fullName>
        <ecNumber evidence="3">1.8.5.2</ecNumber>
    </submittedName>
</protein>
<dbReference type="AlphaFoldDB" id="A0A7Y9X667"/>
<sequence length="197" mass="20273">MNAIVPPRLDRTPRSASGTEPAAGTTGTPATGGGATARTVARYAWFAARIGMGFTFLWAFVDKLFGLGYATPDGKGWVDGGHPTKGFLAGAEGPFAGFYHNLAGTAFADIAFMVGLAAIGVALLLGIGMRIAAGAGALMLIMMYTVVLPPTTNPVIDDHLILAVLLIGIAAAGAGATFGLGRWWASTPLVRRLPWLT</sequence>
<dbReference type="GO" id="GO:0043831">
    <property type="term" value="F:thiosulfate dehydrogenase (quinone) activity"/>
    <property type="evidence" value="ECO:0007669"/>
    <property type="project" value="UniProtKB-EC"/>
</dbReference>
<evidence type="ECO:0000313" key="4">
    <source>
        <dbReference type="Proteomes" id="UP000523545"/>
    </source>
</evidence>
<feature type="region of interest" description="Disordered" evidence="1">
    <location>
        <begin position="1"/>
        <end position="34"/>
    </location>
</feature>
<organism evidence="3 4">
    <name type="scientific">Micromonospora jinlongensis</name>
    <dbReference type="NCBI Taxonomy" id="1287877"/>
    <lineage>
        <taxon>Bacteria</taxon>
        <taxon>Bacillati</taxon>
        <taxon>Actinomycetota</taxon>
        <taxon>Actinomycetes</taxon>
        <taxon>Micromonosporales</taxon>
        <taxon>Micromonosporaceae</taxon>
        <taxon>Micromonospora</taxon>
    </lineage>
</organism>
<evidence type="ECO:0000313" key="3">
    <source>
        <dbReference type="EMBL" id="NYH45050.1"/>
    </source>
</evidence>
<feature type="transmembrane region" description="Helical" evidence="2">
    <location>
        <begin position="131"/>
        <end position="148"/>
    </location>
</feature>
<evidence type="ECO:0000256" key="1">
    <source>
        <dbReference type="SAM" id="MobiDB-lite"/>
    </source>
</evidence>